<feature type="region of interest" description="Disordered" evidence="1">
    <location>
        <begin position="681"/>
        <end position="706"/>
    </location>
</feature>
<name>A0AAW2HCK3_9NEOP</name>
<feature type="compositionally biased region" description="Basic and acidic residues" evidence="1">
    <location>
        <begin position="568"/>
        <end position="579"/>
    </location>
</feature>
<feature type="compositionally biased region" description="Basic residues" evidence="1">
    <location>
        <begin position="1037"/>
        <end position="1062"/>
    </location>
</feature>
<dbReference type="EMBL" id="JARGDH010000005">
    <property type="protein sequence ID" value="KAL0267296.1"/>
    <property type="molecule type" value="Genomic_DNA"/>
</dbReference>
<evidence type="ECO:0000256" key="1">
    <source>
        <dbReference type="SAM" id="MobiDB-lite"/>
    </source>
</evidence>
<proteinExistence type="predicted"/>
<sequence length="1325" mass="149725">MACVVLPSETARLVYGYLMKEKLDNIALQFLENSPYLTDCYHIVKSGYQFNTKFLYKELHELIQEYSTIQNLVDKKIGLLPKTSNLYKRIKLQCENLSEMIDLILFWKCSESKSEDISPVHKNVEQQLPQSENKTDKPHELNVNSDNLSIQDSVCNDYISANNSPQSETGQAETDNVFNESACTLDSKSDKNDFGSKEVNSNSVRENVNLESAKSGVILDGSKRNQNIQGESQDTVNEISKDNSNVLDISMSSIDPTNMDKANDMEVLISNEPDASADRQIKIVRIENDYQGNPEKNQLPNTFAQNMEGMESNMGLDNNSVLYVAPDVGNLINHDNRNQIIVIPIDYYKSQNEVGNPQNQVQNLGGNLGNNVSANNEIIFEDVGVTPSLMPVSTAATFPCSNVEKKSFVDDNIVTEGTYLKNKEIIYELENKVKAQIFQQAPPVKEPEPAPVSTIFVTQLIEKPDRRHRRILPRRDPVIQPNPIVVVQPLIEKKSVVRTSKSNPKGKKCIAKKNNKSVPENNLKVNEPKSTAVLDMPSIRTPVRENDQKLNDSKGSEEKVQESQNNEKLNEEKENLETGDNKIETPTVIVKRNCKRLSLSTPRRKSHIRALEFETPPKSGNAKKKSRTSPKIKVEEVKVKNKNVRNTLFKSPDLDTSFKTPSCLTSEKNTSVTNEMNTSVATTELPNTTTTPSLPRRSPNNQIGEGWENVTGISCLLGDAENKPKVKKSWDSDLRDFIVAAGTTITDTDSNEKKRTRKPKKGQKDDKKSTKKQSTSPKKCKTPQILPSPSKISLTAKRNTYSISGNEEGSPVRSLFEELDFVTPFKDTDSIRPAEETPLTKLFRENVNGLDIDLNTINTPIFPPTPSIIITPDVEDSLPMAGTYYYSPLKDSSKEKAAKVESFKNEAAKKEEITESDRKKGAKEAHEKVIGELVSKAKEIVGLRSVDSEDHVIKKPPSGKVLSMVKIQMITQCDKKLYENIPINEESVSDATTEQVTLIEKISEEAAKFDLKCELEEKRQRALRKLKSVKENFTPAAKKKVKRSPVKRKRNCDKSKSAKRVKRDSQNETSVSEKTNESSGGIAEDVEIFHSTPYADRTSDREDSSEKVDRSMLEEIREEFPPFEDDGEFPELPVKTRKKLHYIHHFLKSEEVLRYLENFNEKKSPRLKLKRSHRKFFQVFYKWLKHPHSREVNTSDRTKSLFKEYRNLFEKIKVGVSLRLGCQMDREDGLSVQTGAQIQLSDDDDFRLREKGKKKEEDVEDGPVSILPLKKRKATVQPLEVNGTESSRSAADKTPSAENTSRTQTFLQDIDVDRFLSQIHGQENR</sequence>
<evidence type="ECO:0000313" key="2">
    <source>
        <dbReference type="EMBL" id="KAL0267296.1"/>
    </source>
</evidence>
<comment type="caution">
    <text evidence="2">The sequence shown here is derived from an EMBL/GenBank/DDBJ whole genome shotgun (WGS) entry which is preliminary data.</text>
</comment>
<feature type="region of interest" description="Disordered" evidence="1">
    <location>
        <begin position="1251"/>
        <end position="1305"/>
    </location>
</feature>
<feature type="region of interest" description="Disordered" evidence="1">
    <location>
        <begin position="121"/>
        <end position="144"/>
    </location>
</feature>
<feature type="region of interest" description="Disordered" evidence="1">
    <location>
        <begin position="1034"/>
        <end position="1086"/>
    </location>
</feature>
<reference evidence="2" key="1">
    <citation type="journal article" date="2024" name="Gigascience">
        <title>Chromosome-level genome of the poultry shaft louse Menopon gallinae provides insight into the host-switching and adaptive evolution of parasitic lice.</title>
        <authorList>
            <person name="Xu Y."/>
            <person name="Ma L."/>
            <person name="Liu S."/>
            <person name="Liang Y."/>
            <person name="Liu Q."/>
            <person name="He Z."/>
            <person name="Tian L."/>
            <person name="Duan Y."/>
            <person name="Cai W."/>
            <person name="Li H."/>
            <person name="Song F."/>
        </authorList>
    </citation>
    <scope>NUCLEOTIDE SEQUENCE</scope>
    <source>
        <strain evidence="2">Cailab_2023a</strain>
    </source>
</reference>
<accession>A0AAW2HCK3</accession>
<feature type="compositionally biased region" description="Basic and acidic residues" evidence="1">
    <location>
        <begin position="542"/>
        <end position="561"/>
    </location>
</feature>
<feature type="compositionally biased region" description="Basic residues" evidence="1">
    <location>
        <begin position="504"/>
        <end position="515"/>
    </location>
</feature>
<feature type="compositionally biased region" description="Polar residues" evidence="1">
    <location>
        <begin position="1067"/>
        <end position="1079"/>
    </location>
</feature>
<gene>
    <name evidence="2" type="ORF">PYX00_009609</name>
</gene>
<feature type="compositionally biased region" description="Polar residues" evidence="1">
    <location>
        <begin position="1296"/>
        <end position="1305"/>
    </location>
</feature>
<feature type="region of interest" description="Disordered" evidence="1">
    <location>
        <begin position="497"/>
        <end position="579"/>
    </location>
</feature>
<feature type="region of interest" description="Disordered" evidence="1">
    <location>
        <begin position="748"/>
        <end position="789"/>
    </location>
</feature>
<feature type="compositionally biased region" description="Low complexity" evidence="1">
    <location>
        <begin position="682"/>
        <end position="700"/>
    </location>
</feature>
<protein>
    <submittedName>
        <fullName evidence="2">Uncharacterized protein</fullName>
    </submittedName>
</protein>
<organism evidence="2">
    <name type="scientific">Menopon gallinae</name>
    <name type="common">poultry shaft louse</name>
    <dbReference type="NCBI Taxonomy" id="328185"/>
    <lineage>
        <taxon>Eukaryota</taxon>
        <taxon>Metazoa</taxon>
        <taxon>Ecdysozoa</taxon>
        <taxon>Arthropoda</taxon>
        <taxon>Hexapoda</taxon>
        <taxon>Insecta</taxon>
        <taxon>Pterygota</taxon>
        <taxon>Neoptera</taxon>
        <taxon>Paraneoptera</taxon>
        <taxon>Psocodea</taxon>
        <taxon>Troctomorpha</taxon>
        <taxon>Phthiraptera</taxon>
        <taxon>Amblycera</taxon>
        <taxon>Menoponidae</taxon>
        <taxon>Menopon</taxon>
    </lineage>
</organism>